<dbReference type="InterPro" id="IPR045249">
    <property type="entry name" value="HARBI1-like"/>
</dbReference>
<dbReference type="Ensembl" id="ENSEBUT00000015963.1">
    <property type="protein sequence ID" value="ENSEBUP00000015387.1"/>
    <property type="gene ID" value="ENSEBUG00000009703.1"/>
</dbReference>
<keyword evidence="5" id="KW-0479">Metal-binding</keyword>
<dbReference type="PANTHER" id="PTHR22930:SF198">
    <property type="entry name" value="DDE TNP4 DOMAIN-CONTAINING PROTEIN"/>
    <property type="match status" value="1"/>
</dbReference>
<evidence type="ECO:0000256" key="7">
    <source>
        <dbReference type="ARBA" id="ARBA00023242"/>
    </source>
</evidence>
<organism evidence="9 10">
    <name type="scientific">Eptatretus burgeri</name>
    <name type="common">Inshore hagfish</name>
    <dbReference type="NCBI Taxonomy" id="7764"/>
    <lineage>
        <taxon>Eukaryota</taxon>
        <taxon>Metazoa</taxon>
        <taxon>Chordata</taxon>
        <taxon>Craniata</taxon>
        <taxon>Vertebrata</taxon>
        <taxon>Cyclostomata</taxon>
        <taxon>Myxini</taxon>
        <taxon>Myxiniformes</taxon>
        <taxon>Myxinidae</taxon>
        <taxon>Eptatretinae</taxon>
        <taxon>Eptatretus</taxon>
    </lineage>
</organism>
<dbReference type="InterPro" id="IPR027806">
    <property type="entry name" value="HARBI1_dom"/>
</dbReference>
<evidence type="ECO:0000256" key="5">
    <source>
        <dbReference type="ARBA" id="ARBA00022723"/>
    </source>
</evidence>
<evidence type="ECO:0000313" key="9">
    <source>
        <dbReference type="Ensembl" id="ENSEBUP00000015387.1"/>
    </source>
</evidence>
<dbReference type="GeneTree" id="ENSGT00940000164115"/>
<dbReference type="GO" id="GO:0046872">
    <property type="term" value="F:metal ion binding"/>
    <property type="evidence" value="ECO:0007669"/>
    <property type="project" value="UniProtKB-KW"/>
</dbReference>
<dbReference type="OMA" id="LCLHNLM"/>
<keyword evidence="10" id="KW-1185">Reference proteome</keyword>
<dbReference type="Pfam" id="PF13359">
    <property type="entry name" value="DDE_Tnp_4"/>
    <property type="match status" value="1"/>
</dbReference>
<evidence type="ECO:0000256" key="1">
    <source>
        <dbReference type="ARBA" id="ARBA00001968"/>
    </source>
</evidence>
<evidence type="ECO:0000256" key="6">
    <source>
        <dbReference type="ARBA" id="ARBA00022801"/>
    </source>
</evidence>
<accession>A0A8C4QH32</accession>
<comment type="subcellular location">
    <subcellularLocation>
        <location evidence="2">Nucleus</location>
    </subcellularLocation>
</comment>
<dbReference type="GO" id="GO:0005634">
    <property type="term" value="C:nucleus"/>
    <property type="evidence" value="ECO:0007669"/>
    <property type="project" value="UniProtKB-SubCell"/>
</dbReference>
<name>A0A8C4QH32_EPTBU</name>
<comment type="cofactor">
    <cofactor evidence="1">
        <name>a divalent metal cation</name>
        <dbReference type="ChEBI" id="CHEBI:60240"/>
    </cofactor>
</comment>
<keyword evidence="7" id="KW-0539">Nucleus</keyword>
<sequence length="383" mass="44872">MEDTARLRRQYLPVLEHQHDLIELTLHQLRANRAGRRRRERRRRNWVRPWIGRRRHYGMYDQLMVELWNEDHASFTNFLRMPPAMFDELLARVGPSITKQYNFYRDPLERMRLALTLRHLASGSKYASMKFGWRVPHNTQSLVVREVCQAIIDEYVDEVLVCPSTPDGWHAIADKFYQRWNFPYTCGALDGKHVACRCPPKSGSQYFNYKGFYSIVLMALVDADYKFIWADIGSTGSASDAQIYNDCELKECAEDCTLGFPDPEPLPDDNQDVSYFFVGDDAFALQPTMIKPYSLRGMTNDQRIYNYRLSRARRVAENSFGILANRFQVMLTPMQHHPSTVKLIVKTRKEHRTMVQSGLIFMDARRVHHHPHPTHHTHLLLPT</sequence>
<evidence type="ECO:0000256" key="4">
    <source>
        <dbReference type="ARBA" id="ARBA00022722"/>
    </source>
</evidence>
<keyword evidence="6" id="KW-0378">Hydrolase</keyword>
<dbReference type="PANTHER" id="PTHR22930">
    <property type="match status" value="1"/>
</dbReference>
<evidence type="ECO:0000313" key="10">
    <source>
        <dbReference type="Proteomes" id="UP000694388"/>
    </source>
</evidence>
<keyword evidence="4" id="KW-0540">Nuclease</keyword>
<comment type="similarity">
    <text evidence="3">Belongs to the HARBI1 family.</text>
</comment>
<feature type="domain" description="DDE Tnp4" evidence="8">
    <location>
        <begin position="189"/>
        <end position="346"/>
    </location>
</feature>
<reference evidence="9" key="1">
    <citation type="submission" date="2025-08" db="UniProtKB">
        <authorList>
            <consortium name="Ensembl"/>
        </authorList>
    </citation>
    <scope>IDENTIFICATION</scope>
</reference>
<reference evidence="9" key="2">
    <citation type="submission" date="2025-09" db="UniProtKB">
        <authorList>
            <consortium name="Ensembl"/>
        </authorList>
    </citation>
    <scope>IDENTIFICATION</scope>
</reference>
<evidence type="ECO:0000259" key="8">
    <source>
        <dbReference type="Pfam" id="PF13359"/>
    </source>
</evidence>
<evidence type="ECO:0000256" key="3">
    <source>
        <dbReference type="ARBA" id="ARBA00006958"/>
    </source>
</evidence>
<protein>
    <recommendedName>
        <fullName evidence="8">DDE Tnp4 domain-containing protein</fullName>
    </recommendedName>
</protein>
<evidence type="ECO:0000256" key="2">
    <source>
        <dbReference type="ARBA" id="ARBA00004123"/>
    </source>
</evidence>
<proteinExistence type="inferred from homology"/>
<dbReference type="Proteomes" id="UP000694388">
    <property type="component" value="Unplaced"/>
</dbReference>
<dbReference type="AlphaFoldDB" id="A0A8C4QH32"/>
<dbReference type="GO" id="GO:0016787">
    <property type="term" value="F:hydrolase activity"/>
    <property type="evidence" value="ECO:0007669"/>
    <property type="project" value="UniProtKB-KW"/>
</dbReference>
<dbReference type="GO" id="GO:0004518">
    <property type="term" value="F:nuclease activity"/>
    <property type="evidence" value="ECO:0007669"/>
    <property type="project" value="UniProtKB-KW"/>
</dbReference>